<sequence>MLRLHSLRHARFETEAEIAAWAQERGHSLSHTDLWNGETPPHPDSFDFLIVMGGPMNIYEEDAHPWLAMEKRFLKSSIEAGKLVLGVCLGAQLLAEALGGAVTKNAHREIGWHTVSAGPDASKSRAFASLPQEYAAFHWHGDTFSIPPGAQWTARSEACAHQAFSARNDRVVALQFHLETNAQSMAELARNCADEITLDPVKWPYVQSAADMAARPERLASLRGLLFRLLDNMAAPV</sequence>
<dbReference type="InterPro" id="IPR029062">
    <property type="entry name" value="Class_I_gatase-like"/>
</dbReference>
<keyword evidence="2" id="KW-0315">Glutamine amidotransferase</keyword>
<evidence type="ECO:0000259" key="1">
    <source>
        <dbReference type="Pfam" id="PF00117"/>
    </source>
</evidence>
<dbReference type="OrthoDB" id="9813383at2"/>
<dbReference type="InterPro" id="IPR044992">
    <property type="entry name" value="ChyE-like"/>
</dbReference>
<reference evidence="2 3" key="1">
    <citation type="submission" date="2017-06" db="EMBL/GenBank/DDBJ databases">
        <authorList>
            <person name="Kim H.J."/>
            <person name="Triplett B.A."/>
        </authorList>
    </citation>
    <scope>NUCLEOTIDE SEQUENCE [LARGE SCALE GENOMIC DNA]</scope>
    <source>
        <strain evidence="2 3">DSM 13116</strain>
    </source>
</reference>
<dbReference type="FunFam" id="3.40.50.880:FF:000033">
    <property type="entry name" value="Glutamine amidotransferase class-I"/>
    <property type="match status" value="1"/>
</dbReference>
<organism evidence="2 3">
    <name type="scientific">Humidesulfovibrio mexicanus</name>
    <dbReference type="NCBI Taxonomy" id="147047"/>
    <lineage>
        <taxon>Bacteria</taxon>
        <taxon>Pseudomonadati</taxon>
        <taxon>Thermodesulfobacteriota</taxon>
        <taxon>Desulfovibrionia</taxon>
        <taxon>Desulfovibrionales</taxon>
        <taxon>Desulfovibrionaceae</taxon>
        <taxon>Humidesulfovibrio</taxon>
    </lineage>
</organism>
<gene>
    <name evidence="2" type="ORF">SAMN04488503_1576</name>
</gene>
<dbReference type="PANTHER" id="PTHR42695">
    <property type="entry name" value="GLUTAMINE AMIDOTRANSFERASE YLR126C-RELATED"/>
    <property type="match status" value="1"/>
</dbReference>
<keyword evidence="3" id="KW-1185">Reference proteome</keyword>
<name>A0A238ZSG1_9BACT</name>
<keyword evidence="2" id="KW-0808">Transferase</keyword>
<evidence type="ECO:0000313" key="3">
    <source>
        <dbReference type="Proteomes" id="UP000198324"/>
    </source>
</evidence>
<dbReference type="Proteomes" id="UP000198324">
    <property type="component" value="Unassembled WGS sequence"/>
</dbReference>
<protein>
    <submittedName>
        <fullName evidence="2">GMP synthase - Glutamine amidotransferase</fullName>
    </submittedName>
</protein>
<evidence type="ECO:0000313" key="2">
    <source>
        <dbReference type="EMBL" id="SNR86357.1"/>
    </source>
</evidence>
<accession>A0A238ZSG1</accession>
<proteinExistence type="predicted"/>
<dbReference type="Gene3D" id="3.40.50.880">
    <property type="match status" value="1"/>
</dbReference>
<dbReference type="PANTHER" id="PTHR42695:SF5">
    <property type="entry name" value="GLUTAMINE AMIDOTRANSFERASE YLR126C-RELATED"/>
    <property type="match status" value="1"/>
</dbReference>
<dbReference type="CDD" id="cd01741">
    <property type="entry name" value="GATase1_1"/>
    <property type="match status" value="1"/>
</dbReference>
<dbReference type="Pfam" id="PF00117">
    <property type="entry name" value="GATase"/>
    <property type="match status" value="1"/>
</dbReference>
<dbReference type="AlphaFoldDB" id="A0A238ZSG1"/>
<feature type="domain" description="Glutamine amidotransferase" evidence="1">
    <location>
        <begin position="44"/>
        <end position="190"/>
    </location>
</feature>
<dbReference type="InterPro" id="IPR017926">
    <property type="entry name" value="GATASE"/>
</dbReference>
<dbReference type="EMBL" id="FZOC01000003">
    <property type="protein sequence ID" value="SNR86357.1"/>
    <property type="molecule type" value="Genomic_DNA"/>
</dbReference>
<dbReference type="SUPFAM" id="SSF52317">
    <property type="entry name" value="Class I glutamine amidotransferase-like"/>
    <property type="match status" value="1"/>
</dbReference>
<dbReference type="RefSeq" id="WP_089273491.1">
    <property type="nucleotide sequence ID" value="NZ_FZOC01000003.1"/>
</dbReference>
<dbReference type="GO" id="GO:0016740">
    <property type="term" value="F:transferase activity"/>
    <property type="evidence" value="ECO:0007669"/>
    <property type="project" value="UniProtKB-KW"/>
</dbReference>
<dbReference type="GO" id="GO:0005829">
    <property type="term" value="C:cytosol"/>
    <property type="evidence" value="ECO:0007669"/>
    <property type="project" value="TreeGrafter"/>
</dbReference>
<dbReference type="PROSITE" id="PS51273">
    <property type="entry name" value="GATASE_TYPE_1"/>
    <property type="match status" value="1"/>
</dbReference>